<sequence length="40" mass="4404">MGTRGTLAFVLWIIASKKSVIKLLVLRAIDPFIISFISGK</sequence>
<protein>
    <submittedName>
        <fullName evidence="1">Uncharacterized protein</fullName>
    </submittedName>
</protein>
<accession>A0A1L8WQQ6</accession>
<organism evidence="1 2">
    <name type="scientific">Enterococcus ratti</name>
    <dbReference type="NCBI Taxonomy" id="150033"/>
    <lineage>
        <taxon>Bacteria</taxon>
        <taxon>Bacillati</taxon>
        <taxon>Bacillota</taxon>
        <taxon>Bacilli</taxon>
        <taxon>Lactobacillales</taxon>
        <taxon>Enterococcaceae</taxon>
        <taxon>Enterococcus</taxon>
    </lineage>
</organism>
<proteinExistence type="predicted"/>
<evidence type="ECO:0000313" key="2">
    <source>
        <dbReference type="Proteomes" id="UP000182152"/>
    </source>
</evidence>
<dbReference type="AlphaFoldDB" id="A0A1L8WQQ6"/>
<comment type="caution">
    <text evidence="1">The sequence shown here is derived from an EMBL/GenBank/DDBJ whole genome shotgun (WGS) entry which is preliminary data.</text>
</comment>
<name>A0A1L8WQQ6_9ENTE</name>
<dbReference type="EMBL" id="JXLB01000004">
    <property type="protein sequence ID" value="OJG83346.1"/>
    <property type="molecule type" value="Genomic_DNA"/>
</dbReference>
<gene>
    <name evidence="1" type="ORF">RV14_GL001704</name>
</gene>
<keyword evidence="2" id="KW-1185">Reference proteome</keyword>
<dbReference type="Proteomes" id="UP000182152">
    <property type="component" value="Unassembled WGS sequence"/>
</dbReference>
<evidence type="ECO:0000313" key="1">
    <source>
        <dbReference type="EMBL" id="OJG83346.1"/>
    </source>
</evidence>
<reference evidence="1 2" key="1">
    <citation type="submission" date="2014-12" db="EMBL/GenBank/DDBJ databases">
        <title>Draft genome sequences of 29 type strains of Enterococci.</title>
        <authorList>
            <person name="Zhong Z."/>
            <person name="Sun Z."/>
            <person name="Liu W."/>
            <person name="Zhang W."/>
            <person name="Zhang H."/>
        </authorList>
    </citation>
    <scope>NUCLEOTIDE SEQUENCE [LARGE SCALE GENOMIC DNA]</scope>
    <source>
        <strain evidence="1 2">DSM 15687</strain>
    </source>
</reference>